<evidence type="ECO:0000256" key="7">
    <source>
        <dbReference type="ARBA" id="ARBA00023242"/>
    </source>
</evidence>
<evidence type="ECO:0000256" key="6">
    <source>
        <dbReference type="ARBA" id="ARBA00022927"/>
    </source>
</evidence>
<dbReference type="PROSITE" id="PS50166">
    <property type="entry name" value="IMPORTIN_B_NT"/>
    <property type="match status" value="1"/>
</dbReference>
<keyword evidence="4" id="KW-0963">Cytoplasm</keyword>
<keyword evidence="7" id="KW-0539">Nucleus</keyword>
<organism evidence="11 12">
    <name type="scientific">Phytophthora kernoviae</name>
    <dbReference type="NCBI Taxonomy" id="325452"/>
    <lineage>
        <taxon>Eukaryota</taxon>
        <taxon>Sar</taxon>
        <taxon>Stramenopiles</taxon>
        <taxon>Oomycota</taxon>
        <taxon>Peronosporomycetes</taxon>
        <taxon>Peronosporales</taxon>
        <taxon>Peronosporaceae</taxon>
        <taxon>Phytophthora</taxon>
    </lineage>
</organism>
<evidence type="ECO:0000313" key="10">
    <source>
        <dbReference type="EMBL" id="RLN65640.1"/>
    </source>
</evidence>
<dbReference type="InterPro" id="IPR001494">
    <property type="entry name" value="Importin-beta_N"/>
</dbReference>
<evidence type="ECO:0000313" key="12">
    <source>
        <dbReference type="Proteomes" id="UP000277300"/>
    </source>
</evidence>
<dbReference type="PROSITE" id="PS50077">
    <property type="entry name" value="HEAT_REPEAT"/>
    <property type="match status" value="2"/>
</dbReference>
<dbReference type="InterPro" id="IPR011989">
    <property type="entry name" value="ARM-like"/>
</dbReference>
<evidence type="ECO:0000256" key="8">
    <source>
        <dbReference type="PROSITE-ProRule" id="PRU00103"/>
    </source>
</evidence>
<dbReference type="SMART" id="SM01349">
    <property type="entry name" value="TOG"/>
    <property type="match status" value="1"/>
</dbReference>
<evidence type="ECO:0000259" key="9">
    <source>
        <dbReference type="PROSITE" id="PS50166"/>
    </source>
</evidence>
<feature type="repeat" description="HEAT" evidence="8">
    <location>
        <begin position="522"/>
        <end position="560"/>
    </location>
</feature>
<dbReference type="InterPro" id="IPR021133">
    <property type="entry name" value="HEAT_type_2"/>
</dbReference>
<dbReference type="InterPro" id="IPR016024">
    <property type="entry name" value="ARM-type_fold"/>
</dbReference>
<dbReference type="GO" id="GO:0031267">
    <property type="term" value="F:small GTPase binding"/>
    <property type="evidence" value="ECO:0007669"/>
    <property type="project" value="InterPro"/>
</dbReference>
<gene>
    <name evidence="10" type="ORF">BBJ29_006398</name>
    <name evidence="11" type="ORF">BBP00_00002472</name>
</gene>
<keyword evidence="5" id="KW-0677">Repeat</keyword>
<accession>A0A3F2RX90</accession>
<keyword evidence="3" id="KW-0813">Transport</keyword>
<dbReference type="Pfam" id="PF03810">
    <property type="entry name" value="IBN_N"/>
    <property type="match status" value="1"/>
</dbReference>
<dbReference type="InterPro" id="IPR034085">
    <property type="entry name" value="TOG"/>
</dbReference>
<evidence type="ECO:0000313" key="11">
    <source>
        <dbReference type="EMBL" id="RLN66034.1"/>
    </source>
</evidence>
<name>A0A3F2RX90_9STRA</name>
<dbReference type="Pfam" id="PF25780">
    <property type="entry name" value="TPR_IPO5"/>
    <property type="match status" value="1"/>
</dbReference>
<dbReference type="Gene3D" id="1.25.10.10">
    <property type="entry name" value="Leucine-rich Repeat Variant"/>
    <property type="match status" value="1"/>
</dbReference>
<dbReference type="EMBL" id="MBAD02000580">
    <property type="protein sequence ID" value="RLN65640.1"/>
    <property type="molecule type" value="Genomic_DNA"/>
</dbReference>
<dbReference type="EMBL" id="MBDO02000043">
    <property type="protein sequence ID" value="RLN66034.1"/>
    <property type="molecule type" value="Genomic_DNA"/>
</dbReference>
<dbReference type="GO" id="GO:0005737">
    <property type="term" value="C:cytoplasm"/>
    <property type="evidence" value="ECO:0007669"/>
    <property type="project" value="UniProtKB-SubCell"/>
</dbReference>
<evidence type="ECO:0000256" key="5">
    <source>
        <dbReference type="ARBA" id="ARBA00022737"/>
    </source>
</evidence>
<comment type="subcellular location">
    <subcellularLocation>
        <location evidence="2">Cytoplasm</location>
    </subcellularLocation>
    <subcellularLocation>
        <location evidence="1">Nucleus</location>
    </subcellularLocation>
</comment>
<sequence>MGPSVFVRIVDGVKCLVRVSARSQTGGEGDCVLHLEATQLLNSDSNQTSPAMELMLTTTEIMALVGTTDDKRHLASQAALLASILPLLEACLLQLTHPDTEQIKQAETALKTYTKQIAAVGGLLTQLQLSTKPEVRQLAALMLRKKIFKHWPKLDAAAQAQAKQVLLSRAAEDPVHVVRSTVATLIAALALHEVPSGNWPELMVFINTCASSANVDQREMSMKLLQLLGESMGTSLQPHFADLKQLYGKALQDPENLKVRVGAMRAACSLVEFLEENDLRGFRELVPLMITVLQQCVSSGAEAEAVEFMDVFSEIASHPFPILDQAFPQFIELLLQIIVAEQLEVSTRASASYAIGEFIKKKPKTVGKKDLVAKIFTSMLEIIAADEAVSCGLISNLLERESKADGEDDDEDDESPGHLAQQTLDSLALSVPAKYLNPVVFGICNEYITSQDARKRKAGVLALGILSEGCCDFMCQNLNELLPAVYRVAQDADQRVREAACFALGQFAEFLQPTITDHYTDILPIGLTLLDDGSKVIKATALYVLDEITQSMESDQVLPYLETLVTKLVAVLRTGSPQLQKMALDAVGSIAIGAKDAFLPYFPSVAELIQPFWSITDPKYFFLRGAAIECLGYLATALGKEPFRPYFAPSMPFVFSSFELDDSELKEQAFVYFINVSSIFKEEFAPFLDQAATHVLQAIESDEGLRVMDDDEDVLEGLDSEDEEDGDDHVLRHISIRTDALNSKVRAVAAVEELALNCGGPVFEPYIPKFLEALAPLTEYIHEDVRGAVAEALAALVICSFEASHASSADAQVWTKGDFNKNILTPNNAVIASAVMKSLVEELLEDPEETVVEKAFNAIKAMSARVGPVVTMDHMGELMRITKSVLAHEHVCQAAHEEEEEDEEEGGSVLEGASELIGVLAKCYGEHFLATFQELFPALLAFATGLRAVRDRAAAVGCFAEVLRELGATGLGFVEGVFPVVLQGLASDNYVLKANSAFCMGILAEISGEKLFSAYEQMLQALRPLFETAGNDEVVVDNACAAVARMIIAGGANLPLEAVLPVFLGALPLKADMDESPVCFRCLNGLMSSQNPVALNLMPQVLDVYAKALAPTSSVEEETQVEVKVCVRGLLSAYEAQMKEVIAQMSPDAQAALSSALN</sequence>
<protein>
    <recommendedName>
        <fullName evidence="9">Importin N-terminal domain-containing protein</fullName>
    </recommendedName>
</protein>
<evidence type="ECO:0000256" key="3">
    <source>
        <dbReference type="ARBA" id="ARBA00022448"/>
    </source>
</evidence>
<comment type="caution">
    <text evidence="11">The sequence shown here is derived from an EMBL/GenBank/DDBJ whole genome shotgun (WGS) entry which is preliminary data.</text>
</comment>
<dbReference type="AlphaFoldDB" id="A0A3F2RX90"/>
<evidence type="ECO:0000313" key="13">
    <source>
        <dbReference type="Proteomes" id="UP000284657"/>
    </source>
</evidence>
<reference evidence="12 13" key="1">
    <citation type="submission" date="2018-07" db="EMBL/GenBank/DDBJ databases">
        <title>Genome sequencing of oomycete isolates from Chile give support for New Zealand origin for Phytophthora kernoviae and make available the first Nothophytophthora sp. genome.</title>
        <authorList>
            <person name="Studholme D.J."/>
            <person name="Sanfuentes E."/>
            <person name="Panda P."/>
            <person name="Hill R."/>
            <person name="Sambles C."/>
            <person name="Grant M."/>
            <person name="Williams N.M."/>
            <person name="Mcdougal R.L."/>
        </authorList>
    </citation>
    <scope>NUCLEOTIDE SEQUENCE [LARGE SCALE GENOMIC DNA]</scope>
    <source>
        <strain evidence="11">Chile6</strain>
        <strain evidence="10">Chile7</strain>
    </source>
</reference>
<dbReference type="GO" id="GO:0006606">
    <property type="term" value="P:protein import into nucleus"/>
    <property type="evidence" value="ECO:0007669"/>
    <property type="project" value="InterPro"/>
</dbReference>
<feature type="domain" description="Importin N-terminal" evidence="9">
    <location>
        <begin position="106"/>
        <end position="172"/>
    </location>
</feature>
<dbReference type="OrthoDB" id="7862313at2759"/>
<keyword evidence="6" id="KW-0653">Protein transport</keyword>
<dbReference type="Proteomes" id="UP000284657">
    <property type="component" value="Unassembled WGS sequence"/>
</dbReference>
<evidence type="ECO:0000256" key="4">
    <source>
        <dbReference type="ARBA" id="ARBA00022490"/>
    </source>
</evidence>
<dbReference type="SMART" id="SM00913">
    <property type="entry name" value="IBN_N"/>
    <property type="match status" value="1"/>
</dbReference>
<evidence type="ECO:0000256" key="2">
    <source>
        <dbReference type="ARBA" id="ARBA00004496"/>
    </source>
</evidence>
<dbReference type="InterPro" id="IPR057672">
    <property type="entry name" value="TPR_IPO4/5"/>
</dbReference>
<dbReference type="Proteomes" id="UP000277300">
    <property type="component" value="Unassembled WGS sequence"/>
</dbReference>
<feature type="repeat" description="HEAT" evidence="8">
    <location>
        <begin position="481"/>
        <end position="519"/>
    </location>
</feature>
<dbReference type="SUPFAM" id="SSF48371">
    <property type="entry name" value="ARM repeat"/>
    <property type="match status" value="2"/>
</dbReference>
<evidence type="ECO:0000256" key="1">
    <source>
        <dbReference type="ARBA" id="ARBA00004123"/>
    </source>
</evidence>
<dbReference type="InterPro" id="IPR040122">
    <property type="entry name" value="Importin_beta"/>
</dbReference>
<dbReference type="Pfam" id="PF13513">
    <property type="entry name" value="HEAT_EZ"/>
    <property type="match status" value="1"/>
</dbReference>
<proteinExistence type="predicted"/>
<dbReference type="PANTHER" id="PTHR10527">
    <property type="entry name" value="IMPORTIN BETA"/>
    <property type="match status" value="1"/>
</dbReference>